<organism evidence="2 3">
    <name type="scientific">Methanohalobium evestigatum (strain ATCC BAA-1072 / DSM 3721 / NBRC 107634 / OCM 161 / Z-7303)</name>
    <dbReference type="NCBI Taxonomy" id="644295"/>
    <lineage>
        <taxon>Archaea</taxon>
        <taxon>Methanobacteriati</taxon>
        <taxon>Methanobacteriota</taxon>
        <taxon>Stenosarchaea group</taxon>
        <taxon>Methanomicrobia</taxon>
        <taxon>Methanosarcinales</taxon>
        <taxon>Methanosarcinaceae</taxon>
        <taxon>Methanohalobium</taxon>
    </lineage>
</organism>
<evidence type="ECO:0000259" key="1">
    <source>
        <dbReference type="PROSITE" id="PS50222"/>
    </source>
</evidence>
<dbReference type="EMBL" id="CP002069">
    <property type="protein sequence ID" value="ADI74418.1"/>
    <property type="molecule type" value="Genomic_DNA"/>
</dbReference>
<name>D7E9Z6_METEZ</name>
<dbReference type="InterPro" id="IPR018247">
    <property type="entry name" value="EF_Hand_1_Ca_BS"/>
</dbReference>
<dbReference type="InterPro" id="IPR002048">
    <property type="entry name" value="EF_hand_dom"/>
</dbReference>
<keyword evidence="3" id="KW-1185">Reference proteome</keyword>
<accession>D7E9Z6</accession>
<dbReference type="KEGG" id="mev:Metev_1571"/>
<dbReference type="SUPFAM" id="SSF47473">
    <property type="entry name" value="EF-hand"/>
    <property type="match status" value="1"/>
</dbReference>
<dbReference type="PROSITE" id="PS00018">
    <property type="entry name" value="EF_HAND_1"/>
    <property type="match status" value="2"/>
</dbReference>
<dbReference type="InterPro" id="IPR011992">
    <property type="entry name" value="EF-hand-dom_pair"/>
</dbReference>
<dbReference type="RefSeq" id="WP_013194983.1">
    <property type="nucleotide sequence ID" value="NC_014253.1"/>
</dbReference>
<evidence type="ECO:0000313" key="3">
    <source>
        <dbReference type="Proteomes" id="UP000000391"/>
    </source>
</evidence>
<reference evidence="2 3" key="1">
    <citation type="submission" date="2010-06" db="EMBL/GenBank/DDBJ databases">
        <title>Complete sequence chromosome of Methanohalobium evestigatum Z-7303.</title>
        <authorList>
            <consortium name="US DOE Joint Genome Institute"/>
            <person name="Lucas S."/>
            <person name="Copeland A."/>
            <person name="Lapidus A."/>
            <person name="Cheng J.-F."/>
            <person name="Bruce D."/>
            <person name="Goodwin L."/>
            <person name="Pitluck S."/>
            <person name="Saunders E."/>
            <person name="Detter J.C."/>
            <person name="Han C."/>
            <person name="Tapia R."/>
            <person name="Land M."/>
            <person name="Hauser L."/>
            <person name="Kyrpides N."/>
            <person name="Mikhailova N."/>
            <person name="Sieprawska-Lupa M."/>
            <person name="Whitman W.B."/>
            <person name="Anderson I."/>
            <person name="Woyke T."/>
        </authorList>
    </citation>
    <scope>NUCLEOTIDE SEQUENCE [LARGE SCALE GENOMIC DNA]</scope>
    <source>
        <strain evidence="3">ATCC BAA-1072 / DSM 3721 / NBRC 107634 / OCM 161 / Z-7303</strain>
    </source>
</reference>
<sequence precursor="true">MGFKIKAFLIAAVLCLAFTGLSSAADDAKVCWEKPCNTTVEQCDNETVFTLNDVNEEADVVYSDQGYYYVSMDESFNNGERVISDGDIRLTGYHDNYDPNTKVSSGDGDVNDGVVEVIDEPFKYMDINDNGQYDLYDPVYVDVNNDSTITTGDIRLTDVPPVDVYSLEKVEGEYGEKLYDAGEWGLEAWSVVKSGDEDNGMDIATIGSGEAVDLLGWVDADDSGDWTCEDKLYIKDTTNSWWFEDVVTINDVRLYIPPDEECVPECGTKVAQGDHDATYALTPSDATLSYYEYSEGREIYMDMDNDGKVSVGDVRLTAVSTTYEPNTKVKFSDEKDLGHDLIPASQADIDIKYADLEETADGYSLGDPVYIDMDDNGEVSDGDVRLTDSPVFDSGDMTAGEAGEAWSIVTSGDTVTDDADAGWGLKSIGDAPGPVGTVGYIDTDATGDWTCPDKLYFQQPVGEEFVNKGSNELGNDAYAHNLFTTVGDLRLYVPYNDPNSPFHGVEAWPECGTKVTTCDVDVTYALLEHPEVYDIDQLLAYSDRNDNGMFDSEDNVYIDMDASGEVTIGDVRLTDVAIKEDFYPNNTKVADEHSRELNDELNYFADDEADWEALEDSNRDLLNLIGDLEYNTDDINIMWFDADCSGTWTCVDGIYLQSVHDTDGYNEASEYFVTHGDDRLFIPPDLVSEGGMDEPEYNQFDADQNGVISAGELSSAIDAFYAGNLSGSELSEVIDYFYLGGTGYL</sequence>
<dbReference type="AlphaFoldDB" id="D7E9Z6"/>
<proteinExistence type="predicted"/>
<evidence type="ECO:0000313" key="2">
    <source>
        <dbReference type="EMBL" id="ADI74418.1"/>
    </source>
</evidence>
<dbReference type="GeneID" id="9347211"/>
<gene>
    <name evidence="2" type="ordered locus">Metev_1571</name>
</gene>
<dbReference type="PROSITE" id="PS50222">
    <property type="entry name" value="EF_HAND_2"/>
    <property type="match status" value="1"/>
</dbReference>
<feature type="domain" description="EF-hand" evidence="1">
    <location>
        <begin position="697"/>
        <end position="723"/>
    </location>
</feature>
<dbReference type="OrthoDB" id="121798at2157"/>
<dbReference type="GO" id="GO:0005509">
    <property type="term" value="F:calcium ion binding"/>
    <property type="evidence" value="ECO:0007669"/>
    <property type="project" value="InterPro"/>
</dbReference>
<dbReference type="STRING" id="644295.Metev_1571"/>
<dbReference type="Proteomes" id="UP000000391">
    <property type="component" value="Chromosome"/>
</dbReference>
<protein>
    <recommendedName>
        <fullName evidence="1">EF-hand domain-containing protein</fullName>
    </recommendedName>
</protein>
<dbReference type="HOGENOM" id="CLU_362346_0_0_2"/>